<accession>A0A9P7E379</accession>
<dbReference type="OrthoDB" id="2796893at2759"/>
<name>A0A9P7E379_9AGAM</name>
<keyword evidence="3" id="KW-1185">Reference proteome</keyword>
<organism evidence="2 3">
    <name type="scientific">Suillus plorans</name>
    <dbReference type="NCBI Taxonomy" id="116603"/>
    <lineage>
        <taxon>Eukaryota</taxon>
        <taxon>Fungi</taxon>
        <taxon>Dikarya</taxon>
        <taxon>Basidiomycota</taxon>
        <taxon>Agaricomycotina</taxon>
        <taxon>Agaricomycetes</taxon>
        <taxon>Agaricomycetidae</taxon>
        <taxon>Boletales</taxon>
        <taxon>Suillineae</taxon>
        <taxon>Suillaceae</taxon>
        <taxon>Suillus</taxon>
    </lineage>
</organism>
<dbReference type="RefSeq" id="XP_041167497.1">
    <property type="nucleotide sequence ID" value="XM_041311654.1"/>
</dbReference>
<keyword evidence="1" id="KW-0732">Signal</keyword>
<evidence type="ECO:0000313" key="2">
    <source>
        <dbReference type="EMBL" id="KAG1809832.1"/>
    </source>
</evidence>
<dbReference type="AlphaFoldDB" id="A0A9P7E379"/>
<gene>
    <name evidence="2" type="ORF">HD556DRAFT_7946</name>
</gene>
<evidence type="ECO:0000256" key="1">
    <source>
        <dbReference type="SAM" id="SignalP"/>
    </source>
</evidence>
<reference evidence="2" key="1">
    <citation type="journal article" date="2020" name="New Phytol.">
        <title>Comparative genomics reveals dynamic genome evolution in host specialist ectomycorrhizal fungi.</title>
        <authorList>
            <person name="Lofgren L.A."/>
            <person name="Nguyen N.H."/>
            <person name="Vilgalys R."/>
            <person name="Ruytinx J."/>
            <person name="Liao H.L."/>
            <person name="Branco S."/>
            <person name="Kuo A."/>
            <person name="LaButti K."/>
            <person name="Lipzen A."/>
            <person name="Andreopoulos W."/>
            <person name="Pangilinan J."/>
            <person name="Riley R."/>
            <person name="Hundley H."/>
            <person name="Na H."/>
            <person name="Barry K."/>
            <person name="Grigoriev I.V."/>
            <person name="Stajich J.E."/>
            <person name="Kennedy P.G."/>
        </authorList>
    </citation>
    <scope>NUCLEOTIDE SEQUENCE</scope>
    <source>
        <strain evidence="2">S12</strain>
    </source>
</reference>
<feature type="signal peptide" evidence="1">
    <location>
        <begin position="1"/>
        <end position="21"/>
    </location>
</feature>
<dbReference type="GeneID" id="64605418"/>
<dbReference type="EMBL" id="JABBWE010000001">
    <property type="protein sequence ID" value="KAG1809832.1"/>
    <property type="molecule type" value="Genomic_DNA"/>
</dbReference>
<sequence length="227" mass="25071">MMSLCFYRFLPIIPYISTILAAQVQPARRNIVSPAACVDGYSWMDDSQGDSPCLTAAYVEGACTENNYNQPVLQSGYSYSLPNSSTANPCYCSWSSYNLMMACTLCQGVSNSSVSEWPAWASGCTTNQSWTQEYFPPGYMLTGGASIPYWATTDPSTWTYATFNIPDANATYQKSMLSSFYLFITVVDPVQILLVSPQAPHRHLAVQVQAHLPAVQVQARSQLTWVQ</sequence>
<dbReference type="Proteomes" id="UP000719766">
    <property type="component" value="Unassembled WGS sequence"/>
</dbReference>
<feature type="chain" id="PRO_5040361719" evidence="1">
    <location>
        <begin position="22"/>
        <end position="227"/>
    </location>
</feature>
<proteinExistence type="predicted"/>
<comment type="caution">
    <text evidence="2">The sequence shown here is derived from an EMBL/GenBank/DDBJ whole genome shotgun (WGS) entry which is preliminary data.</text>
</comment>
<evidence type="ECO:0000313" key="3">
    <source>
        <dbReference type="Proteomes" id="UP000719766"/>
    </source>
</evidence>
<protein>
    <submittedName>
        <fullName evidence="2">Uncharacterized protein</fullName>
    </submittedName>
</protein>